<protein>
    <submittedName>
        <fullName evidence="1">Uncharacterized protein</fullName>
    </submittedName>
</protein>
<reference evidence="1" key="1">
    <citation type="submission" date="2021-05" db="EMBL/GenBank/DDBJ databases">
        <authorList>
            <person name="Scholz U."/>
            <person name="Mascher M."/>
            <person name="Fiebig A."/>
        </authorList>
    </citation>
    <scope>NUCLEOTIDE SEQUENCE [LARGE SCALE GENOMIC DNA]</scope>
</reference>
<dbReference type="Proteomes" id="UP001732700">
    <property type="component" value="Chromosome 4A"/>
</dbReference>
<proteinExistence type="predicted"/>
<accession>A0ACD5WJ42</accession>
<organism evidence="1 2">
    <name type="scientific">Avena sativa</name>
    <name type="common">Oat</name>
    <dbReference type="NCBI Taxonomy" id="4498"/>
    <lineage>
        <taxon>Eukaryota</taxon>
        <taxon>Viridiplantae</taxon>
        <taxon>Streptophyta</taxon>
        <taxon>Embryophyta</taxon>
        <taxon>Tracheophyta</taxon>
        <taxon>Spermatophyta</taxon>
        <taxon>Magnoliopsida</taxon>
        <taxon>Liliopsida</taxon>
        <taxon>Poales</taxon>
        <taxon>Poaceae</taxon>
        <taxon>BOP clade</taxon>
        <taxon>Pooideae</taxon>
        <taxon>Poodae</taxon>
        <taxon>Poeae</taxon>
        <taxon>Poeae Chloroplast Group 1 (Aveneae type)</taxon>
        <taxon>Aveninae</taxon>
        <taxon>Avena</taxon>
    </lineage>
</organism>
<sequence length="493" mass="54192">MGGGTPVRWPRVLAPAHLAGAIRRQKNPLDAVHLYDDAPRWYPRSSYRHSDAVHASLLAAASSSPALLPTLLRRILRRSPSADALLAASVPHLPPAATVSIFRSSLPASPAPSWSLSFSAILRRLLSRGLLPEASRLLEDFQGRAEVSLASEDLTLLITEMCRVRRPDLALQVLDEMPNQCLAPERGAYRAIVPALCDAGMLDEATHVVYSMLWRVSQRGCDGDVVVFRALLVALCVAGRGELAEQVLDKIIRKGLRTPGSRRSLRVPMLAVLNIDDAREAIDRALVVRGGRTVTSFESIFLDLYDEGRLKKADNLFQDMARKGFKPTICMYEAKITALCREQRVDDAIKVLEEELAKNGLVPTATTYNLLMKGLCNSMQSVKALGYLKRMDKQLGCVAGKDTFSILVSGLCSESQFVEAARVMERMVKSRHRPNRSEFSNVIEGLCSVGRTYDAMLWLEEMIDHGDTPDVHVWSCLVSSALGVGESVMVAAM</sequence>
<evidence type="ECO:0000313" key="1">
    <source>
        <dbReference type="EnsemblPlants" id="AVESA.00010b.r2.4AG0643730.1.CDS.1"/>
    </source>
</evidence>
<evidence type="ECO:0000313" key="2">
    <source>
        <dbReference type="Proteomes" id="UP001732700"/>
    </source>
</evidence>
<keyword evidence="2" id="KW-1185">Reference proteome</keyword>
<name>A0ACD5WJ42_AVESA</name>
<reference evidence="1" key="2">
    <citation type="submission" date="2025-09" db="UniProtKB">
        <authorList>
            <consortium name="EnsemblPlants"/>
        </authorList>
    </citation>
    <scope>IDENTIFICATION</scope>
</reference>
<dbReference type="EnsemblPlants" id="AVESA.00010b.r2.4AG0643730.1">
    <property type="protein sequence ID" value="AVESA.00010b.r2.4AG0643730.1.CDS.1"/>
    <property type="gene ID" value="AVESA.00010b.r2.4AG0643730"/>
</dbReference>